<dbReference type="SUPFAM" id="SSF81345">
    <property type="entry name" value="ABC transporter involved in vitamin B12 uptake, BtuC"/>
    <property type="match status" value="1"/>
</dbReference>
<evidence type="ECO:0000256" key="4">
    <source>
        <dbReference type="ARBA" id="ARBA00022475"/>
    </source>
</evidence>
<keyword evidence="6 8" id="KW-1133">Transmembrane helix</keyword>
<dbReference type="PANTHER" id="PTHR30472">
    <property type="entry name" value="FERRIC ENTEROBACTIN TRANSPORT SYSTEM PERMEASE PROTEIN"/>
    <property type="match status" value="1"/>
</dbReference>
<proteinExistence type="inferred from homology"/>
<dbReference type="InterPro" id="IPR037294">
    <property type="entry name" value="ABC_BtuC-like"/>
</dbReference>
<feature type="transmembrane region" description="Helical" evidence="8">
    <location>
        <begin position="322"/>
        <end position="341"/>
    </location>
</feature>
<dbReference type="OrthoDB" id="9811721at2"/>
<dbReference type="AlphaFoldDB" id="A0A521E9I8"/>
<feature type="transmembrane region" description="Helical" evidence="8">
    <location>
        <begin position="293"/>
        <end position="313"/>
    </location>
</feature>
<evidence type="ECO:0000256" key="3">
    <source>
        <dbReference type="ARBA" id="ARBA00022448"/>
    </source>
</evidence>
<keyword evidence="10" id="KW-1185">Reference proteome</keyword>
<dbReference type="EMBL" id="FXTB01000008">
    <property type="protein sequence ID" value="SMO80111.1"/>
    <property type="molecule type" value="Genomic_DNA"/>
</dbReference>
<feature type="transmembrane region" description="Helical" evidence="8">
    <location>
        <begin position="253"/>
        <end position="273"/>
    </location>
</feature>
<feature type="transmembrane region" description="Helical" evidence="8">
    <location>
        <begin position="210"/>
        <end position="233"/>
    </location>
</feature>
<keyword evidence="5 8" id="KW-0812">Transmembrane</keyword>
<dbReference type="Pfam" id="PF01032">
    <property type="entry name" value="FecCD"/>
    <property type="match status" value="1"/>
</dbReference>
<comment type="subcellular location">
    <subcellularLocation>
        <location evidence="1">Cell membrane</location>
        <topology evidence="1">Multi-pass membrane protein</topology>
    </subcellularLocation>
</comment>
<dbReference type="InterPro" id="IPR000522">
    <property type="entry name" value="ABC_transptr_permease_BtuC"/>
</dbReference>
<dbReference type="GO" id="GO:0022857">
    <property type="term" value="F:transmembrane transporter activity"/>
    <property type="evidence" value="ECO:0007669"/>
    <property type="project" value="InterPro"/>
</dbReference>
<feature type="transmembrane region" description="Helical" evidence="8">
    <location>
        <begin position="96"/>
        <end position="121"/>
    </location>
</feature>
<gene>
    <name evidence="9" type="ORF">SAMN06265379_10819</name>
</gene>
<dbReference type="GO" id="GO:0033214">
    <property type="term" value="P:siderophore-iron import into cell"/>
    <property type="evidence" value="ECO:0007669"/>
    <property type="project" value="TreeGrafter"/>
</dbReference>
<evidence type="ECO:0000256" key="8">
    <source>
        <dbReference type="SAM" id="Phobius"/>
    </source>
</evidence>
<keyword evidence="4" id="KW-1003">Cell membrane</keyword>
<dbReference type="CDD" id="cd06550">
    <property type="entry name" value="TM_ABC_iron-siderophores_like"/>
    <property type="match status" value="1"/>
</dbReference>
<dbReference type="GO" id="GO:0005886">
    <property type="term" value="C:plasma membrane"/>
    <property type="evidence" value="ECO:0007669"/>
    <property type="project" value="UniProtKB-SubCell"/>
</dbReference>
<evidence type="ECO:0000313" key="10">
    <source>
        <dbReference type="Proteomes" id="UP000319040"/>
    </source>
</evidence>
<dbReference type="Gene3D" id="1.10.3470.10">
    <property type="entry name" value="ABC transporter involved in vitamin B12 uptake, BtuC"/>
    <property type="match status" value="1"/>
</dbReference>
<feature type="transmembrane region" description="Helical" evidence="8">
    <location>
        <begin position="127"/>
        <end position="153"/>
    </location>
</feature>
<sequence>MQGELAKGRKNYAYMALLALLVSLFVLNISLGSVNIPFTVVLKWMVSRQIDNEIYQNILLKSRLPQSITAVLAGAGLAAGGLQMQTLFRNPLAGPSILGISSGAGLGVAIVVLLLGALQGISLSGLGWYGSLTITAAAFIGAFWVLLVILFLAQKLKNNAMLLIVGIMVGYASSAIVGLLQFISSKEDVQSFVLWGLGSFNNLSWDKHAIFIPLVLTGLLGSFFLIKPLNILLLGENYAANLGLNIKRSRFSILLVTGLLTASITAFCGPIAFLGLAVPHLSKGIFKTADHSVLIPAVILFGGALALLCHLIARLPGFDGTLPINAVTSLIGAPIVIYVILKRRSLTQ</sequence>
<evidence type="ECO:0000256" key="1">
    <source>
        <dbReference type="ARBA" id="ARBA00004651"/>
    </source>
</evidence>
<evidence type="ECO:0000256" key="7">
    <source>
        <dbReference type="ARBA" id="ARBA00023136"/>
    </source>
</evidence>
<accession>A0A521E9I8</accession>
<evidence type="ECO:0000256" key="5">
    <source>
        <dbReference type="ARBA" id="ARBA00022692"/>
    </source>
</evidence>
<organism evidence="9 10">
    <name type="scientific">Saccharicrinis carchari</name>
    <dbReference type="NCBI Taxonomy" id="1168039"/>
    <lineage>
        <taxon>Bacteria</taxon>
        <taxon>Pseudomonadati</taxon>
        <taxon>Bacteroidota</taxon>
        <taxon>Bacteroidia</taxon>
        <taxon>Marinilabiliales</taxon>
        <taxon>Marinilabiliaceae</taxon>
        <taxon>Saccharicrinis</taxon>
    </lineage>
</organism>
<feature type="transmembrane region" description="Helical" evidence="8">
    <location>
        <begin position="64"/>
        <end position="84"/>
    </location>
</feature>
<name>A0A521E9I8_SACCC</name>
<dbReference type="PANTHER" id="PTHR30472:SF41">
    <property type="entry name" value="TRANSPORT SYSTEM PERMEASE PROTEIN"/>
    <property type="match status" value="1"/>
</dbReference>
<feature type="transmembrane region" description="Helical" evidence="8">
    <location>
        <begin position="160"/>
        <end position="183"/>
    </location>
</feature>
<protein>
    <submittedName>
        <fullName evidence="9">Iron complex transport system permease protein</fullName>
    </submittedName>
</protein>
<evidence type="ECO:0000256" key="2">
    <source>
        <dbReference type="ARBA" id="ARBA00007935"/>
    </source>
</evidence>
<comment type="similarity">
    <text evidence="2">Belongs to the binding-protein-dependent transport system permease family. FecCD subfamily.</text>
</comment>
<evidence type="ECO:0000313" key="9">
    <source>
        <dbReference type="EMBL" id="SMO80111.1"/>
    </source>
</evidence>
<keyword evidence="3" id="KW-0813">Transport</keyword>
<keyword evidence="7 8" id="KW-0472">Membrane</keyword>
<reference evidence="9 10" key="1">
    <citation type="submission" date="2017-05" db="EMBL/GenBank/DDBJ databases">
        <authorList>
            <person name="Varghese N."/>
            <person name="Submissions S."/>
        </authorList>
    </citation>
    <scope>NUCLEOTIDE SEQUENCE [LARGE SCALE GENOMIC DNA]</scope>
    <source>
        <strain evidence="9 10">DSM 27040</strain>
    </source>
</reference>
<evidence type="ECO:0000256" key="6">
    <source>
        <dbReference type="ARBA" id="ARBA00022989"/>
    </source>
</evidence>
<dbReference type="Proteomes" id="UP000319040">
    <property type="component" value="Unassembled WGS sequence"/>
</dbReference>